<reference evidence="1 2" key="1">
    <citation type="submission" date="2014-04" db="EMBL/GenBank/DDBJ databases">
        <authorList>
            <consortium name="DOE Joint Genome Institute"/>
            <person name="Kuo A."/>
            <person name="Kohler A."/>
            <person name="Costa M.D."/>
            <person name="Nagy L.G."/>
            <person name="Floudas D."/>
            <person name="Copeland A."/>
            <person name="Barry K.W."/>
            <person name="Cichocki N."/>
            <person name="Veneault-Fourrey C."/>
            <person name="LaButti K."/>
            <person name="Lindquist E.A."/>
            <person name="Lipzen A."/>
            <person name="Lundell T."/>
            <person name="Morin E."/>
            <person name="Murat C."/>
            <person name="Sun H."/>
            <person name="Tunlid A."/>
            <person name="Henrissat B."/>
            <person name="Grigoriev I.V."/>
            <person name="Hibbett D.S."/>
            <person name="Martin F."/>
            <person name="Nordberg H.P."/>
            <person name="Cantor M.N."/>
            <person name="Hua S.X."/>
        </authorList>
    </citation>
    <scope>NUCLEOTIDE SEQUENCE [LARGE SCALE GENOMIC DNA]</scope>
    <source>
        <strain evidence="1 2">Marx 270</strain>
    </source>
</reference>
<dbReference type="AlphaFoldDB" id="A0A0C3KA09"/>
<name>A0A0C3KA09_PISTI</name>
<dbReference type="InParanoid" id="A0A0C3KA09"/>
<evidence type="ECO:0000313" key="2">
    <source>
        <dbReference type="Proteomes" id="UP000054217"/>
    </source>
</evidence>
<proteinExistence type="predicted"/>
<reference evidence="2" key="2">
    <citation type="submission" date="2015-01" db="EMBL/GenBank/DDBJ databases">
        <title>Evolutionary Origins and Diversification of the Mycorrhizal Mutualists.</title>
        <authorList>
            <consortium name="DOE Joint Genome Institute"/>
            <consortium name="Mycorrhizal Genomics Consortium"/>
            <person name="Kohler A."/>
            <person name="Kuo A."/>
            <person name="Nagy L.G."/>
            <person name="Floudas D."/>
            <person name="Copeland A."/>
            <person name="Barry K.W."/>
            <person name="Cichocki N."/>
            <person name="Veneault-Fourrey C."/>
            <person name="LaButti K."/>
            <person name="Lindquist E.A."/>
            <person name="Lipzen A."/>
            <person name="Lundell T."/>
            <person name="Morin E."/>
            <person name="Murat C."/>
            <person name="Riley R."/>
            <person name="Ohm R."/>
            <person name="Sun H."/>
            <person name="Tunlid A."/>
            <person name="Henrissat B."/>
            <person name="Grigoriev I.V."/>
            <person name="Hibbett D.S."/>
            <person name="Martin F."/>
        </authorList>
    </citation>
    <scope>NUCLEOTIDE SEQUENCE [LARGE SCALE GENOMIC DNA]</scope>
    <source>
        <strain evidence="2">Marx 270</strain>
    </source>
</reference>
<keyword evidence="2" id="KW-1185">Reference proteome</keyword>
<accession>A0A0C3KA09</accession>
<evidence type="ECO:0000313" key="1">
    <source>
        <dbReference type="EMBL" id="KIO06437.1"/>
    </source>
</evidence>
<sequence length="88" mass="9683">MHQAGNRRKIENCNHDLAGDYVNEAGGSVHSHSRNIIGIPILHQLEPSTWAQKSKGHTGQSESVRVGVDRGAAHMRATLQIPHDRRTS</sequence>
<dbReference type="Proteomes" id="UP000054217">
    <property type="component" value="Unassembled WGS sequence"/>
</dbReference>
<gene>
    <name evidence="1" type="ORF">M404DRAFT_999094</name>
</gene>
<protein>
    <submittedName>
        <fullName evidence="1">Uncharacterized protein</fullName>
    </submittedName>
</protein>
<dbReference type="EMBL" id="KN831963">
    <property type="protein sequence ID" value="KIO06437.1"/>
    <property type="molecule type" value="Genomic_DNA"/>
</dbReference>
<dbReference type="HOGENOM" id="CLU_2469988_0_0_1"/>
<organism evidence="1 2">
    <name type="scientific">Pisolithus tinctorius Marx 270</name>
    <dbReference type="NCBI Taxonomy" id="870435"/>
    <lineage>
        <taxon>Eukaryota</taxon>
        <taxon>Fungi</taxon>
        <taxon>Dikarya</taxon>
        <taxon>Basidiomycota</taxon>
        <taxon>Agaricomycotina</taxon>
        <taxon>Agaricomycetes</taxon>
        <taxon>Agaricomycetidae</taxon>
        <taxon>Boletales</taxon>
        <taxon>Sclerodermatineae</taxon>
        <taxon>Pisolithaceae</taxon>
        <taxon>Pisolithus</taxon>
    </lineage>
</organism>